<protein>
    <submittedName>
        <fullName evidence="1">Uncharacterized protein</fullName>
    </submittedName>
</protein>
<evidence type="ECO:0000313" key="2">
    <source>
        <dbReference type="Proteomes" id="UP000831390"/>
    </source>
</evidence>
<name>A0ABY4AYB7_9BACT</name>
<dbReference type="EMBL" id="CP094534">
    <property type="protein sequence ID" value="UOE31849.1"/>
    <property type="molecule type" value="Genomic_DNA"/>
</dbReference>
<keyword evidence="2" id="KW-1185">Reference proteome</keyword>
<organism evidence="1 2">
    <name type="scientific">Hymenobacter monticola</name>
    <dbReference type="NCBI Taxonomy" id="1705399"/>
    <lineage>
        <taxon>Bacteria</taxon>
        <taxon>Pseudomonadati</taxon>
        <taxon>Bacteroidota</taxon>
        <taxon>Cytophagia</taxon>
        <taxon>Cytophagales</taxon>
        <taxon>Hymenobacteraceae</taxon>
        <taxon>Hymenobacter</taxon>
    </lineage>
</organism>
<gene>
    <name evidence="1" type="ORF">MTP16_11955</name>
</gene>
<evidence type="ECO:0000313" key="1">
    <source>
        <dbReference type="EMBL" id="UOE31849.1"/>
    </source>
</evidence>
<reference evidence="1 2" key="1">
    <citation type="submission" date="2022-03" db="EMBL/GenBank/DDBJ databases">
        <title>Hymenobactersp. isolated from the air.</title>
        <authorList>
            <person name="Won M."/>
            <person name="Kwon S.-W."/>
        </authorList>
    </citation>
    <scope>NUCLEOTIDE SEQUENCE [LARGE SCALE GENOMIC DNA]</scope>
    <source>
        <strain evidence="1 2">KACC 22596</strain>
    </source>
</reference>
<dbReference type="Proteomes" id="UP000831390">
    <property type="component" value="Chromosome"/>
</dbReference>
<dbReference type="RefSeq" id="WP_243508752.1">
    <property type="nucleotide sequence ID" value="NZ_CP094534.1"/>
</dbReference>
<proteinExistence type="predicted"/>
<accession>A0ABY4AYB7</accession>
<sequence>MRIANILSTRAYELSPPFHLIYEWEDDLAAALGVPVIDAKTPLRKALINRYTKPAYNKLSGDLLDYINNRLELGRPSVQAADAYSLAHELYPAREPNFTTAAKTIPLLIDLWKPPTPAGAQDFGRTYRRCPLVLISSLEALQYMQEHNCPLNLAHLALSLSDRYRLLPETRYEKKYDILLAGRLNIRTNQVLRDYLDEYVRQHPETEYLYQQEIDGEYYYASNKSGLVGKFQSREDYISLLRASKISFYSTPGIDGGEIRTGGFNPVTPRYLELLAAQCLLLGKYPDNAETRYYELNKVCPNVTSYEEFAQTLGGYLQQQSPSFDAHRAILDKHYTSVRAEELLNILNNFKI</sequence>